<evidence type="ECO:0000313" key="2">
    <source>
        <dbReference type="EMBL" id="RPD37931.1"/>
    </source>
</evidence>
<feature type="signal peptide" evidence="1">
    <location>
        <begin position="1"/>
        <end position="22"/>
    </location>
</feature>
<organism evidence="2 3">
    <name type="scientific">Chitinophaga barathri</name>
    <dbReference type="NCBI Taxonomy" id="1647451"/>
    <lineage>
        <taxon>Bacteria</taxon>
        <taxon>Pseudomonadati</taxon>
        <taxon>Bacteroidota</taxon>
        <taxon>Chitinophagia</taxon>
        <taxon>Chitinophagales</taxon>
        <taxon>Chitinophagaceae</taxon>
        <taxon>Chitinophaga</taxon>
    </lineage>
</organism>
<comment type="caution">
    <text evidence="2">The sequence shown here is derived from an EMBL/GenBank/DDBJ whole genome shotgun (WGS) entry which is preliminary data.</text>
</comment>
<accession>A0A3N4M4D4</accession>
<evidence type="ECO:0000256" key="1">
    <source>
        <dbReference type="SAM" id="SignalP"/>
    </source>
</evidence>
<dbReference type="Proteomes" id="UP000279089">
    <property type="component" value="Unassembled WGS sequence"/>
</dbReference>
<keyword evidence="3" id="KW-1185">Reference proteome</keyword>
<evidence type="ECO:0000313" key="3">
    <source>
        <dbReference type="Proteomes" id="UP000279089"/>
    </source>
</evidence>
<dbReference type="AlphaFoldDB" id="A0A3N4M4D4"/>
<protein>
    <recommendedName>
        <fullName evidence="4">DUF3551 domain-containing protein</fullName>
    </recommendedName>
</protein>
<sequence length="86" mass="9545">MKKVRFPLVAIAIALGIGSAVASSSKAPCDSQAQYYRSSNGVFYPAGEIGVDYVCQWDHFTVCTYYYDAASGQYKPCKYGKLLWLR</sequence>
<dbReference type="RefSeq" id="WP_120519438.1">
    <property type="nucleotide sequence ID" value="NZ_QXZY01000021.1"/>
</dbReference>
<dbReference type="OrthoDB" id="680073at2"/>
<evidence type="ECO:0008006" key="4">
    <source>
        <dbReference type="Google" id="ProtNLM"/>
    </source>
</evidence>
<dbReference type="EMBL" id="RMBX01000022">
    <property type="protein sequence ID" value="RPD37931.1"/>
    <property type="molecule type" value="Genomic_DNA"/>
</dbReference>
<reference evidence="3" key="1">
    <citation type="submission" date="2018-11" db="EMBL/GenBank/DDBJ databases">
        <title>Chitinophaga lutea sp.nov., isolate from arsenic contaminated soil.</title>
        <authorList>
            <person name="Zong Y."/>
        </authorList>
    </citation>
    <scope>NUCLEOTIDE SEQUENCE [LARGE SCALE GENOMIC DNA]</scope>
    <source>
        <strain evidence="3">YLT18</strain>
    </source>
</reference>
<name>A0A3N4M4D4_9BACT</name>
<gene>
    <name evidence="2" type="ORF">EG028_27675</name>
</gene>
<feature type="chain" id="PRO_5018249016" description="DUF3551 domain-containing protein" evidence="1">
    <location>
        <begin position="23"/>
        <end position="86"/>
    </location>
</feature>
<proteinExistence type="predicted"/>
<keyword evidence="1" id="KW-0732">Signal</keyword>